<comment type="caution">
    <text evidence="2">The sequence shown here is derived from an EMBL/GenBank/DDBJ whole genome shotgun (WGS) entry which is preliminary data.</text>
</comment>
<keyword evidence="1" id="KW-0472">Membrane</keyword>
<dbReference type="Proteomes" id="UP000295444">
    <property type="component" value="Unassembled WGS sequence"/>
</dbReference>
<protein>
    <submittedName>
        <fullName evidence="2">Uncharacterized protein</fullName>
    </submittedName>
</protein>
<feature type="transmembrane region" description="Helical" evidence="1">
    <location>
        <begin position="20"/>
        <end position="46"/>
    </location>
</feature>
<evidence type="ECO:0000313" key="3">
    <source>
        <dbReference type="Proteomes" id="UP000295444"/>
    </source>
</evidence>
<keyword evidence="1" id="KW-0812">Transmembrane</keyword>
<keyword evidence="3" id="KW-1185">Reference proteome</keyword>
<sequence>MFSYLWHTIMVPPFQAIAAAWGWITWHSITGAILVPLAAVAAGLLLSRYTSKGDSN</sequence>
<organism evidence="2 3">
    <name type="scientific">Labedaea rhizosphaerae</name>
    <dbReference type="NCBI Taxonomy" id="598644"/>
    <lineage>
        <taxon>Bacteria</taxon>
        <taxon>Bacillati</taxon>
        <taxon>Actinomycetota</taxon>
        <taxon>Actinomycetes</taxon>
        <taxon>Pseudonocardiales</taxon>
        <taxon>Pseudonocardiaceae</taxon>
        <taxon>Labedaea</taxon>
    </lineage>
</organism>
<gene>
    <name evidence="2" type="ORF">EV186_1021133</name>
</gene>
<name>A0A4R6SHI1_LABRH</name>
<evidence type="ECO:0000313" key="2">
    <source>
        <dbReference type="EMBL" id="TDQ01265.1"/>
    </source>
</evidence>
<reference evidence="2 3" key="1">
    <citation type="submission" date="2019-03" db="EMBL/GenBank/DDBJ databases">
        <title>Genomic Encyclopedia of Type Strains, Phase IV (KMG-IV): sequencing the most valuable type-strain genomes for metagenomic binning, comparative biology and taxonomic classification.</title>
        <authorList>
            <person name="Goeker M."/>
        </authorList>
    </citation>
    <scope>NUCLEOTIDE SEQUENCE [LARGE SCALE GENOMIC DNA]</scope>
    <source>
        <strain evidence="2 3">DSM 45361</strain>
    </source>
</reference>
<evidence type="ECO:0000256" key="1">
    <source>
        <dbReference type="SAM" id="Phobius"/>
    </source>
</evidence>
<dbReference type="EMBL" id="SNXZ01000002">
    <property type="protein sequence ID" value="TDQ01265.1"/>
    <property type="molecule type" value="Genomic_DNA"/>
</dbReference>
<proteinExistence type="predicted"/>
<keyword evidence="1" id="KW-1133">Transmembrane helix</keyword>
<accession>A0A4R6SHI1</accession>
<dbReference type="AlphaFoldDB" id="A0A4R6SHI1"/>